<keyword evidence="2 3" id="KW-0040">ANK repeat</keyword>
<name>A0ABY4U0A6_RICCR</name>
<dbReference type="PROSITE" id="PS50088">
    <property type="entry name" value="ANK_REPEAT"/>
    <property type="match status" value="2"/>
</dbReference>
<keyword evidence="1" id="KW-0677">Repeat</keyword>
<evidence type="ECO:0000256" key="1">
    <source>
        <dbReference type="ARBA" id="ARBA00022737"/>
    </source>
</evidence>
<dbReference type="SMART" id="SM00248">
    <property type="entry name" value="ANK"/>
    <property type="match status" value="4"/>
</dbReference>
<evidence type="ECO:0000256" key="2">
    <source>
        <dbReference type="ARBA" id="ARBA00023043"/>
    </source>
</evidence>
<feature type="repeat" description="ANK" evidence="3">
    <location>
        <begin position="114"/>
        <end position="146"/>
    </location>
</feature>
<dbReference type="PANTHER" id="PTHR24198">
    <property type="entry name" value="ANKYRIN REPEAT AND PROTEIN KINASE DOMAIN-CONTAINING PROTEIN"/>
    <property type="match status" value="1"/>
</dbReference>
<gene>
    <name evidence="4" type="ORF">NBT09_01465</name>
</gene>
<protein>
    <submittedName>
        <fullName evidence="4">Ankyrin repeat domain-containing protein</fullName>
    </submittedName>
</protein>
<dbReference type="PROSITE" id="PS50297">
    <property type="entry name" value="ANK_REP_REGION"/>
    <property type="match status" value="1"/>
</dbReference>
<dbReference type="Proteomes" id="UP001056268">
    <property type="component" value="Chromosome"/>
</dbReference>
<dbReference type="InterPro" id="IPR002110">
    <property type="entry name" value="Ankyrin_rpt"/>
</dbReference>
<sequence length="367" mass="41543">MITDDIIRNKFHEILSSKDIEEQQNMGFNNIYKIKKYEFFRESVVKEFKALIEDPNTNISSVYNMAYCTVDKIARSPDTAIVKAICQGDYDLVDSMLTALNIDPNTEVYTLECEAKSFLYFACHNNQKGIVRLLLAKGANIILNHNSGMTVVYTALTAQHFDMAAFLIENGADPNYVTGDNMTYLEICTFLYLNIAMVTKLLAYGANPDILEPDGQMVRDKEAIYEPLKALLTLESALRKNDYKKIKAIDKKDLAVFVQWRAAILPVAKDISKDEYIKSLLELYKFSNQMSLDSDYSIKQPLIELGEKIAKLIPPLEFLCILKIEDIIDSNATDKIELLESAIKAMTEYGLFQVEVTGETVAHNDLV</sequence>
<reference evidence="4" key="1">
    <citation type="submission" date="2022-05" db="EMBL/GenBank/DDBJ databases">
        <title>Tracking Rickettsia raoultii infection dynamics in vivo by bioorthogonal metabolic labeling.</title>
        <authorList>
            <person name="Zhu D.-Y."/>
            <person name="Jia N."/>
            <person name="Li C."/>
            <person name="Zhang M.-Z."/>
            <person name="Liu H.-B."/>
            <person name="Cao W.-C."/>
        </authorList>
    </citation>
    <scope>NUCLEOTIDE SEQUENCE</scope>
    <source>
        <strain evidence="4">BIME</strain>
    </source>
</reference>
<dbReference type="SUPFAM" id="SSF48403">
    <property type="entry name" value="Ankyrin repeat"/>
    <property type="match status" value="1"/>
</dbReference>
<evidence type="ECO:0000256" key="3">
    <source>
        <dbReference type="PROSITE-ProRule" id="PRU00023"/>
    </source>
</evidence>
<dbReference type="PANTHER" id="PTHR24198:SF165">
    <property type="entry name" value="ANKYRIN REPEAT-CONTAINING PROTEIN-RELATED"/>
    <property type="match status" value="1"/>
</dbReference>
<dbReference type="InterPro" id="IPR036770">
    <property type="entry name" value="Ankyrin_rpt-contain_sf"/>
</dbReference>
<dbReference type="Gene3D" id="1.25.40.20">
    <property type="entry name" value="Ankyrin repeat-containing domain"/>
    <property type="match status" value="1"/>
</dbReference>
<organism evidence="4 5">
    <name type="scientific">Rickettsia conorii subsp. raoultii</name>
    <dbReference type="NCBI Taxonomy" id="369822"/>
    <lineage>
        <taxon>Bacteria</taxon>
        <taxon>Pseudomonadati</taxon>
        <taxon>Pseudomonadota</taxon>
        <taxon>Alphaproteobacteria</taxon>
        <taxon>Rickettsiales</taxon>
        <taxon>Rickettsiaceae</taxon>
        <taxon>Rickettsieae</taxon>
        <taxon>Rickettsia</taxon>
        <taxon>spotted fever group</taxon>
    </lineage>
</organism>
<proteinExistence type="predicted"/>
<evidence type="ECO:0000313" key="4">
    <source>
        <dbReference type="EMBL" id="URW78048.1"/>
    </source>
</evidence>
<accession>A0ABY4U0A6</accession>
<dbReference type="RefSeq" id="WP_250719937.1">
    <property type="nucleotide sequence ID" value="NZ_CP098324.1"/>
</dbReference>
<evidence type="ECO:0000313" key="5">
    <source>
        <dbReference type="Proteomes" id="UP001056268"/>
    </source>
</evidence>
<dbReference type="Pfam" id="PF12796">
    <property type="entry name" value="Ank_2"/>
    <property type="match status" value="1"/>
</dbReference>
<feature type="repeat" description="ANK" evidence="3">
    <location>
        <begin position="147"/>
        <end position="179"/>
    </location>
</feature>
<dbReference type="EMBL" id="CP098324">
    <property type="protein sequence ID" value="URW78048.1"/>
    <property type="molecule type" value="Genomic_DNA"/>
</dbReference>
<keyword evidence="5" id="KW-1185">Reference proteome</keyword>